<comment type="cofactor">
    <cofactor evidence="3">
        <name>Mn(2+)</name>
        <dbReference type="ChEBI" id="CHEBI:29035"/>
    </cofactor>
</comment>
<dbReference type="InterPro" id="IPR000634">
    <property type="entry name" value="Ser/Thr_deHydtase_PyrdxlP-BS"/>
</dbReference>
<comment type="similarity">
    <text evidence="5">Belongs to the serine/threonine dehydratase family.</text>
</comment>
<dbReference type="FunFam" id="3.40.50.1100:FF:000007">
    <property type="entry name" value="L-threonine dehydratase catabolic TdcB"/>
    <property type="match status" value="1"/>
</dbReference>
<evidence type="ECO:0000259" key="9">
    <source>
        <dbReference type="Pfam" id="PF00291"/>
    </source>
</evidence>
<dbReference type="Proteomes" id="UP000484885">
    <property type="component" value="Unassembled WGS sequence"/>
</dbReference>
<dbReference type="EMBL" id="JAAGSC010000037">
    <property type="protein sequence ID" value="NDY95117.1"/>
    <property type="molecule type" value="Genomic_DNA"/>
</dbReference>
<evidence type="ECO:0000313" key="11">
    <source>
        <dbReference type="Proteomes" id="UP000484885"/>
    </source>
</evidence>
<dbReference type="Gene3D" id="3.40.50.1100">
    <property type="match status" value="2"/>
</dbReference>
<keyword evidence="7" id="KW-0663">Pyridoxal phosphate</keyword>
<comment type="cofactor">
    <cofactor evidence="2">
        <name>pyridoxal 5'-phosphate</name>
        <dbReference type="ChEBI" id="CHEBI:597326"/>
    </cofactor>
</comment>
<dbReference type="RefSeq" id="WP_164210519.1">
    <property type="nucleotide sequence ID" value="NZ_JAAGSC010000037.1"/>
</dbReference>
<organism evidence="10 11">
    <name type="scientific">Wenzhouxiangella limi</name>
    <dbReference type="NCBI Taxonomy" id="2707351"/>
    <lineage>
        <taxon>Bacteria</taxon>
        <taxon>Pseudomonadati</taxon>
        <taxon>Pseudomonadota</taxon>
        <taxon>Gammaproteobacteria</taxon>
        <taxon>Chromatiales</taxon>
        <taxon>Wenzhouxiangellaceae</taxon>
        <taxon>Wenzhouxiangella</taxon>
    </lineage>
</organism>
<dbReference type="GO" id="GO:0018114">
    <property type="term" value="F:threonine racemase activity"/>
    <property type="evidence" value="ECO:0007669"/>
    <property type="project" value="TreeGrafter"/>
</dbReference>
<evidence type="ECO:0000256" key="1">
    <source>
        <dbReference type="ARBA" id="ARBA00001913"/>
    </source>
</evidence>
<dbReference type="InterPro" id="IPR001926">
    <property type="entry name" value="TrpB-like_PALP"/>
</dbReference>
<reference evidence="10 11" key="1">
    <citation type="submission" date="2020-02" db="EMBL/GenBank/DDBJ databases">
        <authorList>
            <person name="Zhang X.-Y."/>
        </authorList>
    </citation>
    <scope>NUCLEOTIDE SEQUENCE [LARGE SCALE GENOMIC DNA]</scope>
    <source>
        <strain evidence="10 11">C33</strain>
    </source>
</reference>
<dbReference type="GO" id="GO:0005524">
    <property type="term" value="F:ATP binding"/>
    <property type="evidence" value="ECO:0007669"/>
    <property type="project" value="TreeGrafter"/>
</dbReference>
<evidence type="ECO:0000256" key="5">
    <source>
        <dbReference type="ARBA" id="ARBA00010869"/>
    </source>
</evidence>
<keyword evidence="6" id="KW-0460">Magnesium</keyword>
<dbReference type="FunFam" id="3.40.50.1100:FF:000005">
    <property type="entry name" value="Threonine dehydratase catabolic"/>
    <property type="match status" value="1"/>
</dbReference>
<dbReference type="InterPro" id="IPR036052">
    <property type="entry name" value="TrpB-like_PALP_sf"/>
</dbReference>
<dbReference type="PROSITE" id="PS00165">
    <property type="entry name" value="DEHYDRATASE_SER_THR"/>
    <property type="match status" value="1"/>
</dbReference>
<dbReference type="GO" id="GO:0003941">
    <property type="term" value="F:L-serine ammonia-lyase activity"/>
    <property type="evidence" value="ECO:0007669"/>
    <property type="project" value="TreeGrafter"/>
</dbReference>
<sequence>MSDSDRAIPDFAAIEQAVRRLEGLAHRTPILTSAYFDQRTGAELFFKCENFQKVGAFKFRGACNAIAALTDQQGRRGVVTHSSGNHGQAVALAARLKGYPATVVMPDNAARVKIEAVRDYGAEIVFCEPNTPARAAAVERVLAERGGVFIPPYDHSDVIAGQGTAARELLEDCPGLDVVIAPVGGGGLISGTAIAVKHLKPDCRVIAAEPANADDAARSFRSGKIEPVASTTTIADGLRTSLGELTFAVIRDHVDDVVTVSETAIIDAMRQVWERMKIVIEPSCAVPLAALLEGKIEVTGQRVGIIVTGGNVDLDAMGTLLARI</sequence>
<evidence type="ECO:0000256" key="3">
    <source>
        <dbReference type="ARBA" id="ARBA00001936"/>
    </source>
</evidence>
<feature type="domain" description="Tryptophan synthase beta chain-like PALP" evidence="9">
    <location>
        <begin position="25"/>
        <end position="309"/>
    </location>
</feature>
<dbReference type="AlphaFoldDB" id="A0A845UUD6"/>
<keyword evidence="8" id="KW-0456">Lyase</keyword>
<dbReference type="GO" id="GO:0030170">
    <property type="term" value="F:pyridoxal phosphate binding"/>
    <property type="evidence" value="ECO:0007669"/>
    <property type="project" value="InterPro"/>
</dbReference>
<dbReference type="GO" id="GO:0070179">
    <property type="term" value="P:D-serine biosynthetic process"/>
    <property type="evidence" value="ECO:0007669"/>
    <property type="project" value="TreeGrafter"/>
</dbReference>
<dbReference type="SUPFAM" id="SSF53686">
    <property type="entry name" value="Tryptophan synthase beta subunit-like PLP-dependent enzymes"/>
    <property type="match status" value="1"/>
</dbReference>
<keyword evidence="11" id="KW-1185">Reference proteome</keyword>
<evidence type="ECO:0000313" key="10">
    <source>
        <dbReference type="EMBL" id="NDY95117.1"/>
    </source>
</evidence>
<dbReference type="CDD" id="cd01562">
    <property type="entry name" value="Thr-dehyd"/>
    <property type="match status" value="1"/>
</dbReference>
<dbReference type="GO" id="GO:0030378">
    <property type="term" value="F:serine racemase activity"/>
    <property type="evidence" value="ECO:0007669"/>
    <property type="project" value="TreeGrafter"/>
</dbReference>
<dbReference type="PANTHER" id="PTHR43050:SF1">
    <property type="entry name" value="SERINE RACEMASE"/>
    <property type="match status" value="1"/>
</dbReference>
<comment type="cofactor">
    <cofactor evidence="1">
        <name>Ca(2+)</name>
        <dbReference type="ChEBI" id="CHEBI:29108"/>
    </cofactor>
</comment>
<gene>
    <name evidence="10" type="ORF">G3I74_05185</name>
</gene>
<evidence type="ECO:0000256" key="8">
    <source>
        <dbReference type="ARBA" id="ARBA00023239"/>
    </source>
</evidence>
<comment type="cofactor">
    <cofactor evidence="4">
        <name>Mg(2+)</name>
        <dbReference type="ChEBI" id="CHEBI:18420"/>
    </cofactor>
</comment>
<dbReference type="GO" id="GO:0000287">
    <property type="term" value="F:magnesium ion binding"/>
    <property type="evidence" value="ECO:0007669"/>
    <property type="project" value="TreeGrafter"/>
</dbReference>
<accession>A0A845UUD6</accession>
<protein>
    <submittedName>
        <fullName evidence="10">Pyridoxal-phosphate dependent enzyme</fullName>
    </submittedName>
</protein>
<evidence type="ECO:0000256" key="7">
    <source>
        <dbReference type="ARBA" id="ARBA00022898"/>
    </source>
</evidence>
<evidence type="ECO:0000256" key="4">
    <source>
        <dbReference type="ARBA" id="ARBA00001946"/>
    </source>
</evidence>
<evidence type="ECO:0000256" key="2">
    <source>
        <dbReference type="ARBA" id="ARBA00001933"/>
    </source>
</evidence>
<proteinExistence type="inferred from homology"/>
<comment type="caution">
    <text evidence="10">The sequence shown here is derived from an EMBL/GenBank/DDBJ whole genome shotgun (WGS) entry which is preliminary data.</text>
</comment>
<evidence type="ECO:0000256" key="6">
    <source>
        <dbReference type="ARBA" id="ARBA00022842"/>
    </source>
</evidence>
<dbReference type="PANTHER" id="PTHR43050">
    <property type="entry name" value="SERINE / THREONINE RACEMASE FAMILY MEMBER"/>
    <property type="match status" value="1"/>
</dbReference>
<dbReference type="Pfam" id="PF00291">
    <property type="entry name" value="PALP"/>
    <property type="match status" value="1"/>
</dbReference>
<name>A0A845UUD6_9GAMM</name>